<keyword evidence="2" id="KW-1185">Reference proteome</keyword>
<gene>
    <name evidence="1" type="ORF">E2C01_094449</name>
</gene>
<dbReference type="Proteomes" id="UP000324222">
    <property type="component" value="Unassembled WGS sequence"/>
</dbReference>
<evidence type="ECO:0000313" key="1">
    <source>
        <dbReference type="EMBL" id="MPC99053.1"/>
    </source>
</evidence>
<sequence length="72" mass="8154">MSTRLNCLVASTKTLVLPSTIASAASRVRSPKLISPRVIPEGRAQERVESMVPPVLLFYRQHLQRRRQERLG</sequence>
<dbReference type="EMBL" id="VSRR010116790">
    <property type="protein sequence ID" value="MPC99053.1"/>
    <property type="molecule type" value="Genomic_DNA"/>
</dbReference>
<evidence type="ECO:0000313" key="2">
    <source>
        <dbReference type="Proteomes" id="UP000324222"/>
    </source>
</evidence>
<dbReference type="AlphaFoldDB" id="A0A5B7JX70"/>
<comment type="caution">
    <text evidence="1">The sequence shown here is derived from an EMBL/GenBank/DDBJ whole genome shotgun (WGS) entry which is preliminary data.</text>
</comment>
<name>A0A5B7JX70_PORTR</name>
<protein>
    <submittedName>
        <fullName evidence="1">Uncharacterized protein</fullName>
    </submittedName>
</protein>
<proteinExistence type="predicted"/>
<reference evidence="1 2" key="1">
    <citation type="submission" date="2019-05" db="EMBL/GenBank/DDBJ databases">
        <title>Another draft genome of Portunus trituberculatus and its Hox gene families provides insights of decapod evolution.</title>
        <authorList>
            <person name="Jeong J.-H."/>
            <person name="Song I."/>
            <person name="Kim S."/>
            <person name="Choi T."/>
            <person name="Kim D."/>
            <person name="Ryu S."/>
            <person name="Kim W."/>
        </authorList>
    </citation>
    <scope>NUCLEOTIDE SEQUENCE [LARGE SCALE GENOMIC DNA]</scope>
    <source>
        <tissue evidence="1">Muscle</tissue>
    </source>
</reference>
<accession>A0A5B7JX70</accession>
<organism evidence="1 2">
    <name type="scientific">Portunus trituberculatus</name>
    <name type="common">Swimming crab</name>
    <name type="synonym">Neptunus trituberculatus</name>
    <dbReference type="NCBI Taxonomy" id="210409"/>
    <lineage>
        <taxon>Eukaryota</taxon>
        <taxon>Metazoa</taxon>
        <taxon>Ecdysozoa</taxon>
        <taxon>Arthropoda</taxon>
        <taxon>Crustacea</taxon>
        <taxon>Multicrustacea</taxon>
        <taxon>Malacostraca</taxon>
        <taxon>Eumalacostraca</taxon>
        <taxon>Eucarida</taxon>
        <taxon>Decapoda</taxon>
        <taxon>Pleocyemata</taxon>
        <taxon>Brachyura</taxon>
        <taxon>Eubrachyura</taxon>
        <taxon>Portunoidea</taxon>
        <taxon>Portunidae</taxon>
        <taxon>Portuninae</taxon>
        <taxon>Portunus</taxon>
    </lineage>
</organism>